<keyword evidence="5" id="KW-0949">S-adenosyl-L-methionine</keyword>
<dbReference type="PANTHER" id="PTHR45790">
    <property type="entry name" value="SIROHEME SYNTHASE-RELATED"/>
    <property type="match status" value="1"/>
</dbReference>
<evidence type="ECO:0000256" key="1">
    <source>
        <dbReference type="ARBA" id="ARBA00005879"/>
    </source>
</evidence>
<evidence type="ECO:0000259" key="6">
    <source>
        <dbReference type="Pfam" id="PF00590"/>
    </source>
</evidence>
<dbReference type="InterPro" id="IPR035996">
    <property type="entry name" value="4pyrrol_Methylase_sf"/>
</dbReference>
<dbReference type="InterPro" id="IPR014777">
    <property type="entry name" value="4pyrrole_Mease_sub1"/>
</dbReference>
<evidence type="ECO:0000256" key="5">
    <source>
        <dbReference type="ARBA" id="ARBA00022691"/>
    </source>
</evidence>
<dbReference type="InterPro" id="IPR006362">
    <property type="entry name" value="Cbl_synth_CobM/CibF"/>
</dbReference>
<dbReference type="SUPFAM" id="SSF53790">
    <property type="entry name" value="Tetrapyrrole methylase"/>
    <property type="match status" value="1"/>
</dbReference>
<dbReference type="InterPro" id="IPR050161">
    <property type="entry name" value="Siro_Cobalamin_biosynth"/>
</dbReference>
<protein>
    <submittedName>
        <fullName evidence="7">Cobalt-precorrin-4 C(11)-methyltransferase</fullName>
        <ecNumber evidence="7">2.1.1.271</ecNumber>
    </submittedName>
</protein>
<keyword evidence="4 7" id="KW-0808">Transferase</keyword>
<evidence type="ECO:0000256" key="3">
    <source>
        <dbReference type="ARBA" id="ARBA00022603"/>
    </source>
</evidence>
<evidence type="ECO:0000256" key="4">
    <source>
        <dbReference type="ARBA" id="ARBA00022679"/>
    </source>
</evidence>
<sequence>MKVYFIGGGPGDPELLTLKAKRLIETMRVCIYAGSLLSDAVVSLIPPGAKRYDSAKMNMDEIMEVIVKAKEAGENVARVHSGDPSIYGAIREQMMELCRLGIDYEVVPGVSSFQAAAAALRKELTAPEISQTITLTRLAGRTPVPESQELAKLAETGATLCIFLSVDKIFDVMEKLLPAYGADCPAAVIHRASWPDQKIIEGSIADIAQKVKDAQIKKTAMIIVGWALSEKGDAVSRLYAKEFSHEYRKAEIK</sequence>
<dbReference type="GO" id="GO:0032259">
    <property type="term" value="P:methylation"/>
    <property type="evidence" value="ECO:0007669"/>
    <property type="project" value="UniProtKB-KW"/>
</dbReference>
<gene>
    <name evidence="7" type="ORF">MNBD_NITROSPINAE02-411</name>
</gene>
<dbReference type="Gene3D" id="3.30.950.10">
    <property type="entry name" value="Methyltransferase, Cobalt-precorrin-4 Transmethylase, Domain 2"/>
    <property type="match status" value="1"/>
</dbReference>
<dbReference type="EC" id="2.1.1.271" evidence="7"/>
<evidence type="ECO:0000313" key="7">
    <source>
        <dbReference type="EMBL" id="VAX25862.1"/>
    </source>
</evidence>
<dbReference type="InterPro" id="IPR000878">
    <property type="entry name" value="4pyrrol_Mease"/>
</dbReference>
<dbReference type="GO" id="GO:0009236">
    <property type="term" value="P:cobalamin biosynthetic process"/>
    <property type="evidence" value="ECO:0007669"/>
    <property type="project" value="UniProtKB-KW"/>
</dbReference>
<dbReference type="GO" id="GO:0046026">
    <property type="term" value="F:precorrin-4 C11-methyltransferase activity"/>
    <property type="evidence" value="ECO:0007669"/>
    <property type="project" value="InterPro"/>
</dbReference>
<dbReference type="EMBL" id="UOGE01000112">
    <property type="protein sequence ID" value="VAX25862.1"/>
    <property type="molecule type" value="Genomic_DNA"/>
</dbReference>
<dbReference type="InterPro" id="IPR014776">
    <property type="entry name" value="4pyrrole_Mease_sub2"/>
</dbReference>
<dbReference type="AlphaFoldDB" id="A0A3B1CCD8"/>
<dbReference type="PANTHER" id="PTHR45790:SF4">
    <property type="entry name" value="COBALT-PRECORRIN-4 C(11)-METHYLTRANSFERASE"/>
    <property type="match status" value="1"/>
</dbReference>
<dbReference type="NCBIfam" id="TIGR01465">
    <property type="entry name" value="cobM_cbiF"/>
    <property type="match status" value="1"/>
</dbReference>
<dbReference type="Pfam" id="PF00590">
    <property type="entry name" value="TP_methylase"/>
    <property type="match status" value="1"/>
</dbReference>
<reference evidence="7" key="1">
    <citation type="submission" date="2018-06" db="EMBL/GenBank/DDBJ databases">
        <authorList>
            <person name="Zhirakovskaya E."/>
        </authorList>
    </citation>
    <scope>NUCLEOTIDE SEQUENCE</scope>
</reference>
<keyword evidence="3 7" id="KW-0489">Methyltransferase</keyword>
<proteinExistence type="inferred from homology"/>
<name>A0A3B1CCD8_9ZZZZ</name>
<evidence type="ECO:0000256" key="2">
    <source>
        <dbReference type="ARBA" id="ARBA00022573"/>
    </source>
</evidence>
<organism evidence="7">
    <name type="scientific">hydrothermal vent metagenome</name>
    <dbReference type="NCBI Taxonomy" id="652676"/>
    <lineage>
        <taxon>unclassified sequences</taxon>
        <taxon>metagenomes</taxon>
        <taxon>ecological metagenomes</taxon>
    </lineage>
</organism>
<dbReference type="CDD" id="cd11641">
    <property type="entry name" value="Precorrin-4_C11-MT"/>
    <property type="match status" value="1"/>
</dbReference>
<feature type="domain" description="Tetrapyrrole methylase" evidence="6">
    <location>
        <begin position="2"/>
        <end position="207"/>
    </location>
</feature>
<comment type="similarity">
    <text evidence="1">Belongs to the precorrin methyltransferase family.</text>
</comment>
<accession>A0A3B1CCD8</accession>
<keyword evidence="2" id="KW-0169">Cobalamin biosynthesis</keyword>
<dbReference type="Gene3D" id="3.40.1010.10">
    <property type="entry name" value="Cobalt-precorrin-4 Transmethylase, Domain 1"/>
    <property type="match status" value="1"/>
</dbReference>